<sequence length="307" mass="33759">MMPPLLEVSELYKAFQGRTSVNGISFSMEQGRCVALLGPNGAGKTTTLRMLAGLLNPGRGTILFGGKPIGQDYRRQIGYLPQSPAFYNWMTGEEYLIFASRISGMGRKEAVGRAAAILEQMGLAEAAKRRIGGYSGGMKQRLGLAQALVHAPRLLLLDEPVSALDPIGRREIMELLREIGRETSVLFSTHVLHDAEEVCDDIILMNHGDIAEQGTLSSLRAKYNRPVIALRVEQREEALQWLETLNNRSYILESRVEGEGSVLLKVKDMEAARSAILREASERGIPLARFEAGSLSLEDVFMEAVGE</sequence>
<keyword evidence="7" id="KW-1185">Reference proteome</keyword>
<dbReference type="GO" id="GO:0005524">
    <property type="term" value="F:ATP binding"/>
    <property type="evidence" value="ECO:0007669"/>
    <property type="project" value="UniProtKB-KW"/>
</dbReference>
<dbReference type="InterPro" id="IPR003593">
    <property type="entry name" value="AAA+_ATPase"/>
</dbReference>
<evidence type="ECO:0000256" key="3">
    <source>
        <dbReference type="ARBA" id="ARBA00022741"/>
    </source>
</evidence>
<dbReference type="Gene3D" id="3.40.50.300">
    <property type="entry name" value="P-loop containing nucleotide triphosphate hydrolases"/>
    <property type="match status" value="1"/>
</dbReference>
<dbReference type="AlphaFoldDB" id="A0A6M1PPB9"/>
<dbReference type="InterPro" id="IPR003439">
    <property type="entry name" value="ABC_transporter-like_ATP-bd"/>
</dbReference>
<dbReference type="Pfam" id="PF00005">
    <property type="entry name" value="ABC_tran"/>
    <property type="match status" value="1"/>
</dbReference>
<organism evidence="6 7">
    <name type="scientific">Paenibacillus apii</name>
    <dbReference type="NCBI Taxonomy" id="1850370"/>
    <lineage>
        <taxon>Bacteria</taxon>
        <taxon>Bacillati</taxon>
        <taxon>Bacillota</taxon>
        <taxon>Bacilli</taxon>
        <taxon>Bacillales</taxon>
        <taxon>Paenibacillaceae</taxon>
        <taxon>Paenibacillus</taxon>
    </lineage>
</organism>
<evidence type="ECO:0000259" key="5">
    <source>
        <dbReference type="PROSITE" id="PS50893"/>
    </source>
</evidence>
<keyword evidence="3" id="KW-0547">Nucleotide-binding</keyword>
<keyword evidence="4 6" id="KW-0067">ATP-binding</keyword>
<evidence type="ECO:0000313" key="6">
    <source>
        <dbReference type="EMBL" id="NGM85120.1"/>
    </source>
</evidence>
<dbReference type="Proteomes" id="UP000480151">
    <property type="component" value="Unassembled WGS sequence"/>
</dbReference>
<dbReference type="EMBL" id="JAAKGU010000014">
    <property type="protein sequence ID" value="NGM85120.1"/>
    <property type="molecule type" value="Genomic_DNA"/>
</dbReference>
<dbReference type="PROSITE" id="PS50893">
    <property type="entry name" value="ABC_TRANSPORTER_2"/>
    <property type="match status" value="1"/>
</dbReference>
<evidence type="ECO:0000256" key="4">
    <source>
        <dbReference type="ARBA" id="ARBA00022840"/>
    </source>
</evidence>
<dbReference type="PROSITE" id="PS00211">
    <property type="entry name" value="ABC_TRANSPORTER_1"/>
    <property type="match status" value="1"/>
</dbReference>
<accession>A0A6M1PPB9</accession>
<dbReference type="CDD" id="cd03230">
    <property type="entry name" value="ABC_DR_subfamily_A"/>
    <property type="match status" value="1"/>
</dbReference>
<reference evidence="6 7" key="1">
    <citation type="submission" date="2020-02" db="EMBL/GenBank/DDBJ databases">
        <authorList>
            <person name="Gao J."/>
            <person name="Sun J."/>
        </authorList>
    </citation>
    <scope>NUCLEOTIDE SEQUENCE [LARGE SCALE GENOMIC DNA]</scope>
    <source>
        <strain evidence="6 7">7124</strain>
    </source>
</reference>
<feature type="domain" description="ABC transporter" evidence="5">
    <location>
        <begin position="6"/>
        <end position="232"/>
    </location>
</feature>
<evidence type="ECO:0000256" key="1">
    <source>
        <dbReference type="ARBA" id="ARBA00005417"/>
    </source>
</evidence>
<dbReference type="Pfam" id="PF13732">
    <property type="entry name" value="DrrA1-3_C"/>
    <property type="match status" value="1"/>
</dbReference>
<evidence type="ECO:0000256" key="2">
    <source>
        <dbReference type="ARBA" id="ARBA00022448"/>
    </source>
</evidence>
<keyword evidence="2" id="KW-0813">Transport</keyword>
<gene>
    <name evidence="6" type="ORF">G5B47_22210</name>
</gene>
<protein>
    <submittedName>
        <fullName evidence="6">ABC transporter ATP-binding protein</fullName>
    </submittedName>
</protein>
<proteinExistence type="inferred from homology"/>
<name>A0A6M1PPB9_9BACL</name>
<dbReference type="SMART" id="SM00382">
    <property type="entry name" value="AAA"/>
    <property type="match status" value="1"/>
</dbReference>
<dbReference type="SUPFAM" id="SSF52540">
    <property type="entry name" value="P-loop containing nucleoside triphosphate hydrolases"/>
    <property type="match status" value="1"/>
</dbReference>
<dbReference type="PANTHER" id="PTHR43335:SF11">
    <property type="entry name" value="ABC TRANSPORTER RELATED"/>
    <property type="match status" value="1"/>
</dbReference>
<dbReference type="GO" id="GO:0016887">
    <property type="term" value="F:ATP hydrolysis activity"/>
    <property type="evidence" value="ECO:0007669"/>
    <property type="project" value="InterPro"/>
</dbReference>
<dbReference type="InterPro" id="IPR017871">
    <property type="entry name" value="ABC_transporter-like_CS"/>
</dbReference>
<comment type="similarity">
    <text evidence="1">Belongs to the ABC transporter superfamily.</text>
</comment>
<dbReference type="InterPro" id="IPR027417">
    <property type="entry name" value="P-loop_NTPase"/>
</dbReference>
<dbReference type="PANTHER" id="PTHR43335">
    <property type="entry name" value="ABC TRANSPORTER, ATP-BINDING PROTEIN"/>
    <property type="match status" value="1"/>
</dbReference>
<evidence type="ECO:0000313" key="7">
    <source>
        <dbReference type="Proteomes" id="UP000480151"/>
    </source>
</evidence>
<comment type="caution">
    <text evidence="6">The sequence shown here is derived from an EMBL/GenBank/DDBJ whole genome shotgun (WGS) entry which is preliminary data.</text>
</comment>
<dbReference type="InterPro" id="IPR025302">
    <property type="entry name" value="DrrA1/2-like_C"/>
</dbReference>